<gene>
    <name evidence="2" type="ORF">BEN30_15640</name>
</gene>
<dbReference type="InterPro" id="IPR052196">
    <property type="entry name" value="Bact_Kbp"/>
</dbReference>
<dbReference type="InterPro" id="IPR018392">
    <property type="entry name" value="LysM"/>
</dbReference>
<dbReference type="EMBL" id="MCGG01000055">
    <property type="protein sequence ID" value="OEJ65113.1"/>
    <property type="molecule type" value="Genomic_DNA"/>
</dbReference>
<dbReference type="CDD" id="cd00118">
    <property type="entry name" value="LysM"/>
    <property type="match status" value="1"/>
</dbReference>
<dbReference type="Proteomes" id="UP000095347">
    <property type="component" value="Unassembled WGS sequence"/>
</dbReference>
<proteinExistence type="predicted"/>
<dbReference type="STRING" id="28181.BEN30_15640"/>
<dbReference type="OrthoDB" id="370541at2"/>
<evidence type="ECO:0000259" key="1">
    <source>
        <dbReference type="PROSITE" id="PS51782"/>
    </source>
</evidence>
<organism evidence="2 3">
    <name type="scientific">Magnetovibrio blakemorei</name>
    <dbReference type="NCBI Taxonomy" id="28181"/>
    <lineage>
        <taxon>Bacteria</taxon>
        <taxon>Pseudomonadati</taxon>
        <taxon>Pseudomonadota</taxon>
        <taxon>Alphaproteobacteria</taxon>
        <taxon>Rhodospirillales</taxon>
        <taxon>Magnetovibrionaceae</taxon>
        <taxon>Magnetovibrio</taxon>
    </lineage>
</organism>
<dbReference type="Gene3D" id="3.10.350.10">
    <property type="entry name" value="LysM domain"/>
    <property type="match status" value="1"/>
</dbReference>
<dbReference type="AlphaFoldDB" id="A0A1E5Q4R2"/>
<keyword evidence="3" id="KW-1185">Reference proteome</keyword>
<dbReference type="InterPro" id="IPR013783">
    <property type="entry name" value="Ig-like_fold"/>
</dbReference>
<protein>
    <recommendedName>
        <fullName evidence="1">LysM domain-containing protein</fullName>
    </recommendedName>
</protein>
<dbReference type="PANTHER" id="PTHR34700:SF4">
    <property type="entry name" value="PHAGE-LIKE ELEMENT PBSX PROTEIN XKDP"/>
    <property type="match status" value="1"/>
</dbReference>
<dbReference type="Pfam" id="PF01476">
    <property type="entry name" value="LysM"/>
    <property type="match status" value="1"/>
</dbReference>
<comment type="caution">
    <text evidence="2">The sequence shown here is derived from an EMBL/GenBank/DDBJ whole genome shotgun (WGS) entry which is preliminary data.</text>
</comment>
<accession>A0A1E5Q4R2</accession>
<evidence type="ECO:0000313" key="2">
    <source>
        <dbReference type="EMBL" id="OEJ65113.1"/>
    </source>
</evidence>
<name>A0A1E5Q4R2_9PROT</name>
<dbReference type="InterPro" id="IPR036779">
    <property type="entry name" value="LysM_dom_sf"/>
</dbReference>
<dbReference type="PANTHER" id="PTHR34700">
    <property type="entry name" value="POTASSIUM BINDING PROTEIN KBP"/>
    <property type="match status" value="1"/>
</dbReference>
<dbReference type="RefSeq" id="WP_069959002.1">
    <property type="nucleotide sequence ID" value="NZ_MCGG01000055.1"/>
</dbReference>
<evidence type="ECO:0000313" key="3">
    <source>
        <dbReference type="Proteomes" id="UP000095347"/>
    </source>
</evidence>
<dbReference type="PROSITE" id="PS51782">
    <property type="entry name" value="LYSM"/>
    <property type="match status" value="1"/>
</dbReference>
<sequence>MQKSVIVGALGVVIIAVAVGLSVMLGDSDAPMTEAQSPTTSPATAQVEKIIPPSFDVVRVNPEGNAVMAGRAHPDSHVEILDGETVFGTVATDGHGEWVFVPETLLQPGERRLGLRMLMDGREPLLSDHVVILVVPERGVSSDGALALKVRRDGTGPSEVLQKPGPEDVFGVDAVDYGGGNLTISGHAKPGHAVQLYVDNHFIGRSLADEAGRWHITPETDIAPGTYSLRADMVDDSGQVIARRELPFQRAEPQDIESLAPGSFVVVQPGNSLWRLAERTYGKGLRYHMIYEANQDLIRNPNLIYPGQLFRLPGQ</sequence>
<dbReference type="Gene3D" id="2.60.40.10">
    <property type="entry name" value="Immunoglobulins"/>
    <property type="match status" value="1"/>
</dbReference>
<reference evidence="3" key="1">
    <citation type="submission" date="2016-07" db="EMBL/GenBank/DDBJ databases">
        <authorList>
            <person name="Florea S."/>
            <person name="Webb J.S."/>
            <person name="Jaromczyk J."/>
            <person name="Schardl C.L."/>
        </authorList>
    </citation>
    <scope>NUCLEOTIDE SEQUENCE [LARGE SCALE GENOMIC DNA]</scope>
    <source>
        <strain evidence="3">MV-1</strain>
    </source>
</reference>
<feature type="domain" description="LysM" evidence="1">
    <location>
        <begin position="263"/>
        <end position="312"/>
    </location>
</feature>